<accession>A0A934KR21</accession>
<evidence type="ECO:0000259" key="6">
    <source>
        <dbReference type="PROSITE" id="PS51900"/>
    </source>
</evidence>
<comment type="caution">
    <text evidence="7">The sequence shown here is derived from an EMBL/GenBank/DDBJ whole genome shotgun (WGS) entry which is preliminary data.</text>
</comment>
<dbReference type="InterPro" id="IPR011010">
    <property type="entry name" value="DNA_brk_join_enz"/>
</dbReference>
<dbReference type="GO" id="GO:0006310">
    <property type="term" value="P:DNA recombination"/>
    <property type="evidence" value="ECO:0007669"/>
    <property type="project" value="UniProtKB-KW"/>
</dbReference>
<protein>
    <submittedName>
        <fullName evidence="7">Site-specific integrase</fullName>
    </submittedName>
</protein>
<keyword evidence="2" id="KW-0233">DNA recombination</keyword>
<dbReference type="CDD" id="cd01189">
    <property type="entry name" value="INT_ICEBs1_C_like"/>
    <property type="match status" value="1"/>
</dbReference>
<dbReference type="PANTHER" id="PTHR30349:SF91">
    <property type="entry name" value="INTA PROTEIN"/>
    <property type="match status" value="1"/>
</dbReference>
<dbReference type="GO" id="GO:0003677">
    <property type="term" value="F:DNA binding"/>
    <property type="evidence" value="ECO:0007669"/>
    <property type="project" value="UniProtKB-UniRule"/>
</dbReference>
<dbReference type="Proteomes" id="UP000614410">
    <property type="component" value="Unassembled WGS sequence"/>
</dbReference>
<keyword evidence="1 3" id="KW-0238">DNA-binding</keyword>
<dbReference type="PANTHER" id="PTHR30349">
    <property type="entry name" value="PHAGE INTEGRASE-RELATED"/>
    <property type="match status" value="1"/>
</dbReference>
<dbReference type="GO" id="GO:0015074">
    <property type="term" value="P:DNA integration"/>
    <property type="evidence" value="ECO:0007669"/>
    <property type="project" value="InterPro"/>
</dbReference>
<feature type="domain" description="Core-binding (CB)" evidence="6">
    <location>
        <begin position="77"/>
        <end position="161"/>
    </location>
</feature>
<sequence length="398" mass="43520">MAEGTTGARHRRERPGRRDAGDGAIFQRGDGRWVARLKLPGGGWRYFYGKDRAAAKARLVAALRAIEDGRPLVDPRQTFGAHLEQWTAGLSSASVKPSTVLYYTRYVRYHLLPSQLAGKPLARLEPADLRQFYADKLATGLSSTSVHHLHAVIHVALNQALEDGKVARNAAAMVGRSSRPKVRSREMTTIAEGDQPVRFLAAARGERLEALLVLAVTSGMRQGELRALRWKDVDLDRGVLAVTGTVTGMARAAMTIGTPKSGKSRSVALGPLTVAALREHRRRQAEEQLLVGTEWRDRGLVFCTEFGDFLPTNTMVLLLHRVLARAGLPRVRFHDLRHTAATLMLSSGVHPKIVSEMLGHSTTAITLDLYSHVSPHMQQTAAATIDQVLARGLSPAEP</sequence>
<feature type="domain" description="Tyr recombinase" evidence="5">
    <location>
        <begin position="185"/>
        <end position="383"/>
    </location>
</feature>
<dbReference type="InterPro" id="IPR050090">
    <property type="entry name" value="Tyrosine_recombinase_XerCD"/>
</dbReference>
<dbReference type="SUPFAM" id="SSF56349">
    <property type="entry name" value="DNA breaking-rejoining enzymes"/>
    <property type="match status" value="1"/>
</dbReference>
<dbReference type="InterPro" id="IPR010998">
    <property type="entry name" value="Integrase_recombinase_N"/>
</dbReference>
<gene>
    <name evidence="7" type="ORF">JF887_09280</name>
</gene>
<evidence type="ECO:0000256" key="3">
    <source>
        <dbReference type="PROSITE-ProRule" id="PRU01248"/>
    </source>
</evidence>
<dbReference type="InterPro" id="IPR013762">
    <property type="entry name" value="Integrase-like_cat_sf"/>
</dbReference>
<dbReference type="Pfam" id="PF00589">
    <property type="entry name" value="Phage_integrase"/>
    <property type="match status" value="1"/>
</dbReference>
<evidence type="ECO:0000256" key="4">
    <source>
        <dbReference type="SAM" id="MobiDB-lite"/>
    </source>
</evidence>
<dbReference type="AlphaFoldDB" id="A0A934KR21"/>
<evidence type="ECO:0000313" key="8">
    <source>
        <dbReference type="Proteomes" id="UP000614410"/>
    </source>
</evidence>
<name>A0A934KR21_9BACT</name>
<organism evidence="7 8">
    <name type="scientific">Candidatus Amunia macphersoniae</name>
    <dbReference type="NCBI Taxonomy" id="3127014"/>
    <lineage>
        <taxon>Bacteria</taxon>
        <taxon>Bacillati</taxon>
        <taxon>Candidatus Dormiibacterota</taxon>
        <taxon>Candidatus Dormibacteria</taxon>
        <taxon>Candidatus Aeolococcales</taxon>
        <taxon>Candidatus Aeolococcaceae</taxon>
        <taxon>Candidatus Amunia</taxon>
    </lineage>
</organism>
<evidence type="ECO:0000313" key="7">
    <source>
        <dbReference type="EMBL" id="MBJ7609602.1"/>
    </source>
</evidence>
<dbReference type="InterPro" id="IPR002104">
    <property type="entry name" value="Integrase_catalytic"/>
</dbReference>
<evidence type="ECO:0000256" key="2">
    <source>
        <dbReference type="ARBA" id="ARBA00023172"/>
    </source>
</evidence>
<evidence type="ECO:0000259" key="5">
    <source>
        <dbReference type="PROSITE" id="PS51898"/>
    </source>
</evidence>
<dbReference type="PROSITE" id="PS51898">
    <property type="entry name" value="TYR_RECOMBINASE"/>
    <property type="match status" value="1"/>
</dbReference>
<dbReference type="EMBL" id="JAEKNN010000048">
    <property type="protein sequence ID" value="MBJ7609602.1"/>
    <property type="molecule type" value="Genomic_DNA"/>
</dbReference>
<dbReference type="Gene3D" id="1.10.150.130">
    <property type="match status" value="1"/>
</dbReference>
<proteinExistence type="predicted"/>
<evidence type="ECO:0000256" key="1">
    <source>
        <dbReference type="ARBA" id="ARBA00023125"/>
    </source>
</evidence>
<reference evidence="7 8" key="1">
    <citation type="submission" date="2020-10" db="EMBL/GenBank/DDBJ databases">
        <title>Ca. Dormibacterota MAGs.</title>
        <authorList>
            <person name="Montgomery K."/>
        </authorList>
    </citation>
    <scope>NUCLEOTIDE SEQUENCE [LARGE SCALE GENOMIC DNA]</scope>
    <source>
        <strain evidence="7">Mitchell_Peninsula_5</strain>
    </source>
</reference>
<dbReference type="InterPro" id="IPR044068">
    <property type="entry name" value="CB"/>
</dbReference>
<dbReference type="PROSITE" id="PS51900">
    <property type="entry name" value="CB"/>
    <property type="match status" value="1"/>
</dbReference>
<dbReference type="Gene3D" id="1.10.443.10">
    <property type="entry name" value="Intergrase catalytic core"/>
    <property type="match status" value="1"/>
</dbReference>
<feature type="region of interest" description="Disordered" evidence="4">
    <location>
        <begin position="1"/>
        <end position="23"/>
    </location>
</feature>